<proteinExistence type="predicted"/>
<evidence type="ECO:0000313" key="1">
    <source>
        <dbReference type="EMBL" id="JAE00986.1"/>
    </source>
</evidence>
<reference evidence="1" key="1">
    <citation type="submission" date="2014-09" db="EMBL/GenBank/DDBJ databases">
        <authorList>
            <person name="Magalhaes I.L.F."/>
            <person name="Oliveira U."/>
            <person name="Santos F.R."/>
            <person name="Vidigal T.H.D.A."/>
            <person name="Brescovit A.D."/>
            <person name="Santos A.J."/>
        </authorList>
    </citation>
    <scope>NUCLEOTIDE SEQUENCE</scope>
    <source>
        <tissue evidence="1">Shoot tissue taken approximately 20 cm above the soil surface</tissue>
    </source>
</reference>
<name>A0A0A9ESW7_ARUDO</name>
<protein>
    <submittedName>
        <fullName evidence="1">Uncharacterized protein</fullName>
    </submittedName>
</protein>
<reference evidence="1" key="2">
    <citation type="journal article" date="2015" name="Data Brief">
        <title>Shoot transcriptome of the giant reed, Arundo donax.</title>
        <authorList>
            <person name="Barrero R.A."/>
            <person name="Guerrero F.D."/>
            <person name="Moolhuijzen P."/>
            <person name="Goolsby J.A."/>
            <person name="Tidwell J."/>
            <person name="Bellgard S.E."/>
            <person name="Bellgard M.I."/>
        </authorList>
    </citation>
    <scope>NUCLEOTIDE SEQUENCE</scope>
    <source>
        <tissue evidence="1">Shoot tissue taken approximately 20 cm above the soil surface</tissue>
    </source>
</reference>
<dbReference type="EMBL" id="GBRH01196910">
    <property type="protein sequence ID" value="JAE00986.1"/>
    <property type="molecule type" value="Transcribed_RNA"/>
</dbReference>
<accession>A0A0A9ESW7</accession>
<sequence length="35" mass="3880">MLFFHVSIPCNVNIVGVTTEQKGKNPRQSLIVGDH</sequence>
<dbReference type="AlphaFoldDB" id="A0A0A9ESW7"/>
<organism evidence="1">
    <name type="scientific">Arundo donax</name>
    <name type="common">Giant reed</name>
    <name type="synonym">Donax arundinaceus</name>
    <dbReference type="NCBI Taxonomy" id="35708"/>
    <lineage>
        <taxon>Eukaryota</taxon>
        <taxon>Viridiplantae</taxon>
        <taxon>Streptophyta</taxon>
        <taxon>Embryophyta</taxon>
        <taxon>Tracheophyta</taxon>
        <taxon>Spermatophyta</taxon>
        <taxon>Magnoliopsida</taxon>
        <taxon>Liliopsida</taxon>
        <taxon>Poales</taxon>
        <taxon>Poaceae</taxon>
        <taxon>PACMAD clade</taxon>
        <taxon>Arundinoideae</taxon>
        <taxon>Arundineae</taxon>
        <taxon>Arundo</taxon>
    </lineage>
</organism>